<gene>
    <name evidence="3" type="ORF">AACH06_00465</name>
</gene>
<dbReference type="Pfam" id="PF13937">
    <property type="entry name" value="DUF4212"/>
    <property type="match status" value="1"/>
</dbReference>
<organism evidence="3 4">
    <name type="scientific">Ideonella lacteola</name>
    <dbReference type="NCBI Taxonomy" id="2984193"/>
    <lineage>
        <taxon>Bacteria</taxon>
        <taxon>Pseudomonadati</taxon>
        <taxon>Pseudomonadota</taxon>
        <taxon>Betaproteobacteria</taxon>
        <taxon>Burkholderiales</taxon>
        <taxon>Sphaerotilaceae</taxon>
        <taxon>Ideonella</taxon>
    </lineage>
</organism>
<accession>A0ABU9BH43</accession>
<feature type="transmembrane region" description="Helical" evidence="1">
    <location>
        <begin position="27"/>
        <end position="46"/>
    </location>
</feature>
<keyword evidence="4" id="KW-1185">Reference proteome</keyword>
<feature type="domain" description="Sodium symporter small subunit" evidence="2">
    <location>
        <begin position="17"/>
        <end position="91"/>
    </location>
</feature>
<dbReference type="InterPro" id="IPR019886">
    <property type="entry name" value="Na_symporter_ssu"/>
</dbReference>
<dbReference type="EMBL" id="JBBUTG010000001">
    <property type="protein sequence ID" value="MEK8029276.1"/>
    <property type="molecule type" value="Genomic_DNA"/>
</dbReference>
<sequence length="95" mass="10966">MPEVASDSPDAAFARRRQAHWRAVRRWTLGLLAVWTVVTFGVAYEARALDFSFFGWPFSFWVGAQGATLVYLLLVGFYAWVTRRLDETYDLDELD</sequence>
<proteinExistence type="predicted"/>
<protein>
    <submittedName>
        <fullName evidence="3">DUF4212 domain-containing protein</fullName>
    </submittedName>
</protein>
<reference evidence="3 4" key="1">
    <citation type="submission" date="2024-04" db="EMBL/GenBank/DDBJ databases">
        <title>Novel species of the genus Ideonella isolated from streams.</title>
        <authorList>
            <person name="Lu H."/>
        </authorList>
    </citation>
    <scope>NUCLEOTIDE SEQUENCE [LARGE SCALE GENOMIC DNA]</scope>
    <source>
        <strain evidence="3 4">DXS29W</strain>
    </source>
</reference>
<name>A0ABU9BH43_9BURK</name>
<dbReference type="RefSeq" id="WP_341423619.1">
    <property type="nucleotide sequence ID" value="NZ_JBBUTG010000001.1"/>
</dbReference>
<dbReference type="NCBIfam" id="TIGR03647">
    <property type="entry name" value="Na_symport_sm"/>
    <property type="match status" value="1"/>
</dbReference>
<evidence type="ECO:0000313" key="4">
    <source>
        <dbReference type="Proteomes" id="UP001371218"/>
    </source>
</evidence>
<evidence type="ECO:0000256" key="1">
    <source>
        <dbReference type="SAM" id="Phobius"/>
    </source>
</evidence>
<dbReference type="Proteomes" id="UP001371218">
    <property type="component" value="Unassembled WGS sequence"/>
</dbReference>
<comment type="caution">
    <text evidence="3">The sequence shown here is derived from an EMBL/GenBank/DDBJ whole genome shotgun (WGS) entry which is preliminary data.</text>
</comment>
<keyword evidence="1" id="KW-1133">Transmembrane helix</keyword>
<evidence type="ECO:0000313" key="3">
    <source>
        <dbReference type="EMBL" id="MEK8029276.1"/>
    </source>
</evidence>
<keyword evidence="1" id="KW-0472">Membrane</keyword>
<evidence type="ECO:0000259" key="2">
    <source>
        <dbReference type="Pfam" id="PF13937"/>
    </source>
</evidence>
<feature type="transmembrane region" description="Helical" evidence="1">
    <location>
        <begin position="58"/>
        <end position="81"/>
    </location>
</feature>
<keyword evidence="1" id="KW-0812">Transmembrane</keyword>